<comment type="cofactor">
    <cofactor evidence="1">
        <name>Mg(2+)</name>
        <dbReference type="ChEBI" id="CHEBI:18420"/>
    </cofactor>
</comment>
<evidence type="ECO:0000313" key="6">
    <source>
        <dbReference type="Proteomes" id="UP000033035"/>
    </source>
</evidence>
<dbReference type="GO" id="GO:0004518">
    <property type="term" value="F:nuclease activity"/>
    <property type="evidence" value="ECO:0007669"/>
    <property type="project" value="UniProtKB-KW"/>
</dbReference>
<accession>A0A0F5JCX2</accession>
<gene>
    <name evidence="5" type="ORF">HMPREF1536_02771</name>
</gene>
<sequence length="117" mass="13172">MKGEAGLQSSCIEWFNLQFPKLKLLLFAVPNGGRRNKIEAANLKRQGVRAGVADLILLFPKGGHGSLCIEMKYKKGTQQDSQKDWQRVAEAAGNKYVVCRSLNEFMKEVKNYLGIER</sequence>
<dbReference type="InterPro" id="IPR014883">
    <property type="entry name" value="VRR_NUC"/>
</dbReference>
<dbReference type="EMBL" id="AQHW01000015">
    <property type="protein sequence ID" value="KKB55307.1"/>
    <property type="molecule type" value="Genomic_DNA"/>
</dbReference>
<dbReference type="InterPro" id="IPR011856">
    <property type="entry name" value="tRNA_endonuc-like_dom_sf"/>
</dbReference>
<dbReference type="GO" id="GO:0003676">
    <property type="term" value="F:nucleic acid binding"/>
    <property type="evidence" value="ECO:0007669"/>
    <property type="project" value="InterPro"/>
</dbReference>
<dbReference type="Proteomes" id="UP000033035">
    <property type="component" value="Unassembled WGS sequence"/>
</dbReference>
<dbReference type="PATRIC" id="fig|1203610.3.peg.2837"/>
<proteinExistence type="predicted"/>
<evidence type="ECO:0000256" key="3">
    <source>
        <dbReference type="ARBA" id="ARBA00022801"/>
    </source>
</evidence>
<feature type="domain" description="VRR-NUC" evidence="4">
    <location>
        <begin position="1"/>
        <end position="103"/>
    </location>
</feature>
<dbReference type="Gene3D" id="3.40.1350.10">
    <property type="match status" value="1"/>
</dbReference>
<keyword evidence="3" id="KW-0378">Hydrolase</keyword>
<organism evidence="5 6">
    <name type="scientific">Parabacteroides gordonii MS-1 = DSM 23371</name>
    <dbReference type="NCBI Taxonomy" id="1203610"/>
    <lineage>
        <taxon>Bacteria</taxon>
        <taxon>Pseudomonadati</taxon>
        <taxon>Bacteroidota</taxon>
        <taxon>Bacteroidia</taxon>
        <taxon>Bacteroidales</taxon>
        <taxon>Tannerellaceae</taxon>
        <taxon>Parabacteroides</taxon>
    </lineage>
</organism>
<dbReference type="Pfam" id="PF08774">
    <property type="entry name" value="VRR_NUC"/>
    <property type="match status" value="1"/>
</dbReference>
<keyword evidence="2" id="KW-0540">Nuclease</keyword>
<evidence type="ECO:0000256" key="2">
    <source>
        <dbReference type="ARBA" id="ARBA00022722"/>
    </source>
</evidence>
<evidence type="ECO:0000313" key="5">
    <source>
        <dbReference type="EMBL" id="KKB55307.1"/>
    </source>
</evidence>
<evidence type="ECO:0000256" key="1">
    <source>
        <dbReference type="ARBA" id="ARBA00001946"/>
    </source>
</evidence>
<comment type="caution">
    <text evidence="5">The sequence shown here is derived from an EMBL/GenBank/DDBJ whole genome shotgun (WGS) entry which is preliminary data.</text>
</comment>
<evidence type="ECO:0000259" key="4">
    <source>
        <dbReference type="SMART" id="SM00990"/>
    </source>
</evidence>
<protein>
    <recommendedName>
        <fullName evidence="4">VRR-NUC domain-containing protein</fullName>
    </recommendedName>
</protein>
<keyword evidence="6" id="KW-1185">Reference proteome</keyword>
<dbReference type="SMART" id="SM00990">
    <property type="entry name" value="VRR_NUC"/>
    <property type="match status" value="1"/>
</dbReference>
<dbReference type="RefSeq" id="WP_028729673.1">
    <property type="nucleotide sequence ID" value="NZ_KE386764.1"/>
</dbReference>
<dbReference type="HOGENOM" id="CLU_129193_0_1_10"/>
<dbReference type="GO" id="GO:0016788">
    <property type="term" value="F:hydrolase activity, acting on ester bonds"/>
    <property type="evidence" value="ECO:0007669"/>
    <property type="project" value="InterPro"/>
</dbReference>
<dbReference type="AlphaFoldDB" id="A0A0F5JCX2"/>
<name>A0A0F5JCX2_9BACT</name>
<reference evidence="5 6" key="1">
    <citation type="submission" date="2013-04" db="EMBL/GenBank/DDBJ databases">
        <title>The Genome Sequence of Parabacteroides gordonii DSM 23371.</title>
        <authorList>
            <consortium name="The Broad Institute Genomics Platform"/>
            <person name="Earl A."/>
            <person name="Ward D."/>
            <person name="Feldgarden M."/>
            <person name="Gevers D."/>
            <person name="Martens E."/>
            <person name="Sakamoto M."/>
            <person name="Benno Y."/>
            <person name="Suzuki N."/>
            <person name="Matsunaga N."/>
            <person name="Koshihara K."/>
            <person name="Seki M."/>
            <person name="Komiya H."/>
            <person name="Walker B."/>
            <person name="Young S."/>
            <person name="Zeng Q."/>
            <person name="Gargeya S."/>
            <person name="Fitzgerald M."/>
            <person name="Haas B."/>
            <person name="Abouelleil A."/>
            <person name="Allen A.W."/>
            <person name="Alvarado L."/>
            <person name="Arachchi H.M."/>
            <person name="Berlin A.M."/>
            <person name="Chapman S.B."/>
            <person name="Gainer-Dewar J."/>
            <person name="Goldberg J."/>
            <person name="Griggs A."/>
            <person name="Gujja S."/>
            <person name="Hansen M."/>
            <person name="Howarth C."/>
            <person name="Imamovic A."/>
            <person name="Ireland A."/>
            <person name="Larimer J."/>
            <person name="McCowan C."/>
            <person name="Murphy C."/>
            <person name="Pearson M."/>
            <person name="Poon T.W."/>
            <person name="Priest M."/>
            <person name="Roberts A."/>
            <person name="Saif S."/>
            <person name="Shea T."/>
            <person name="Sisk P."/>
            <person name="Sykes S."/>
            <person name="Wortman J."/>
            <person name="Nusbaum C."/>
            <person name="Birren B."/>
        </authorList>
    </citation>
    <scope>NUCLEOTIDE SEQUENCE [LARGE SCALE GENOMIC DNA]</scope>
    <source>
        <strain evidence="5 6">MS-1</strain>
    </source>
</reference>
<dbReference type="STRING" id="1203610.HMPREF1536_02771"/>